<comment type="caution">
    <text evidence="2">The sequence shown here is derived from an EMBL/GenBank/DDBJ whole genome shotgun (WGS) entry which is preliminary data.</text>
</comment>
<sequence>MQKRNVFTMVLLVLLFSLISCSKQDQDQSDKEIIVEKQEGDFELKLFSQKGRYAAHEKINIYAQVKYIGPKEEVMIEHGGFTPIKYEVVENKRGITIPTVESSILNQTTLKRNQWYTFKFEKSGEVKEDKFHQEYFNEEGFPKGSYTIEAAFSFQSDEEDRYRITGSGAAIVTGSIDIIVD</sequence>
<protein>
    <recommendedName>
        <fullName evidence="4">Lipoprotein</fullName>
    </recommendedName>
</protein>
<keyword evidence="1" id="KW-0732">Signal</keyword>
<organism evidence="2 3">
    <name type="scientific">Bacillus benzoevorans</name>
    <dbReference type="NCBI Taxonomy" id="1456"/>
    <lineage>
        <taxon>Bacteria</taxon>
        <taxon>Bacillati</taxon>
        <taxon>Bacillota</taxon>
        <taxon>Bacilli</taxon>
        <taxon>Bacillales</taxon>
        <taxon>Bacillaceae</taxon>
        <taxon>Bacillus</taxon>
    </lineage>
</organism>
<name>A0A7X0HQ21_9BACI</name>
<keyword evidence="3" id="KW-1185">Reference proteome</keyword>
<evidence type="ECO:0000313" key="2">
    <source>
        <dbReference type="EMBL" id="MBB6444833.1"/>
    </source>
</evidence>
<feature type="chain" id="PRO_5039180814" description="Lipoprotein" evidence="1">
    <location>
        <begin position="26"/>
        <end position="181"/>
    </location>
</feature>
<gene>
    <name evidence="2" type="ORF">HNR53_001442</name>
</gene>
<dbReference type="EMBL" id="JACHGK010000003">
    <property type="protein sequence ID" value="MBB6444833.1"/>
    <property type="molecule type" value="Genomic_DNA"/>
</dbReference>
<dbReference type="AlphaFoldDB" id="A0A7X0HQ21"/>
<reference evidence="2 3" key="1">
    <citation type="submission" date="2020-08" db="EMBL/GenBank/DDBJ databases">
        <title>Genomic Encyclopedia of Type Strains, Phase IV (KMG-IV): sequencing the most valuable type-strain genomes for metagenomic binning, comparative biology and taxonomic classification.</title>
        <authorList>
            <person name="Goeker M."/>
        </authorList>
    </citation>
    <scope>NUCLEOTIDE SEQUENCE [LARGE SCALE GENOMIC DNA]</scope>
    <source>
        <strain evidence="2 3">DSM 5391</strain>
    </source>
</reference>
<dbReference type="PROSITE" id="PS51257">
    <property type="entry name" value="PROKAR_LIPOPROTEIN"/>
    <property type="match status" value="1"/>
</dbReference>
<evidence type="ECO:0000313" key="3">
    <source>
        <dbReference type="Proteomes" id="UP000531594"/>
    </source>
</evidence>
<dbReference type="Proteomes" id="UP000531594">
    <property type="component" value="Unassembled WGS sequence"/>
</dbReference>
<proteinExistence type="predicted"/>
<accession>A0A7X0HQ21</accession>
<evidence type="ECO:0008006" key="4">
    <source>
        <dbReference type="Google" id="ProtNLM"/>
    </source>
</evidence>
<evidence type="ECO:0000256" key="1">
    <source>
        <dbReference type="SAM" id="SignalP"/>
    </source>
</evidence>
<feature type="signal peptide" evidence="1">
    <location>
        <begin position="1"/>
        <end position="25"/>
    </location>
</feature>
<dbReference type="RefSeq" id="WP_184524248.1">
    <property type="nucleotide sequence ID" value="NZ_JACHGK010000003.1"/>
</dbReference>